<evidence type="ECO:0000256" key="1">
    <source>
        <dbReference type="ARBA" id="ARBA00023015"/>
    </source>
</evidence>
<dbReference type="InterPro" id="IPR050204">
    <property type="entry name" value="AraC_XylS_family_regulators"/>
</dbReference>
<dbReference type="EMBL" id="CP003130">
    <property type="protein sequence ID" value="AEU36633.1"/>
    <property type="molecule type" value="Genomic_DNA"/>
</dbReference>
<evidence type="ECO:0000259" key="4">
    <source>
        <dbReference type="PROSITE" id="PS01124"/>
    </source>
</evidence>
<dbReference type="PROSITE" id="PS00041">
    <property type="entry name" value="HTH_ARAC_FAMILY_1"/>
    <property type="match status" value="1"/>
</dbReference>
<dbReference type="InterPro" id="IPR009057">
    <property type="entry name" value="Homeodomain-like_sf"/>
</dbReference>
<evidence type="ECO:0000313" key="5">
    <source>
        <dbReference type="EMBL" id="AEU36633.1"/>
    </source>
</evidence>
<dbReference type="InterPro" id="IPR018062">
    <property type="entry name" value="HTH_AraC-typ_CS"/>
</dbReference>
<keyword evidence="2" id="KW-0238">DNA-binding</keyword>
<dbReference type="Pfam" id="PF12852">
    <property type="entry name" value="Cupin_6"/>
    <property type="match status" value="1"/>
</dbReference>
<dbReference type="eggNOG" id="COG2207">
    <property type="taxonomic scope" value="Bacteria"/>
</dbReference>
<reference evidence="5 6" key="1">
    <citation type="submission" date="2011-11" db="EMBL/GenBank/DDBJ databases">
        <title>Complete sequence of Granulicella mallensis MP5ACTX8.</title>
        <authorList>
            <consortium name="US DOE Joint Genome Institute"/>
            <person name="Lucas S."/>
            <person name="Copeland A."/>
            <person name="Lapidus A."/>
            <person name="Cheng J.-F."/>
            <person name="Goodwin L."/>
            <person name="Pitluck S."/>
            <person name="Peters L."/>
            <person name="Lu M."/>
            <person name="Detter J.C."/>
            <person name="Han C."/>
            <person name="Tapia R."/>
            <person name="Land M."/>
            <person name="Hauser L."/>
            <person name="Kyrpides N."/>
            <person name="Ivanova N."/>
            <person name="Mikhailova N."/>
            <person name="Pagani I."/>
            <person name="Rawat S."/>
            <person name="Mannisto M."/>
            <person name="Haggblom M."/>
            <person name="Woyke T."/>
        </authorList>
    </citation>
    <scope>NUCLEOTIDE SEQUENCE [LARGE SCALE GENOMIC DNA]</scope>
    <source>
        <strain evidence="6">ATCC BAA-1857 / DSM 23137 / MP5ACTX8</strain>
    </source>
</reference>
<proteinExistence type="predicted"/>
<evidence type="ECO:0000256" key="2">
    <source>
        <dbReference type="ARBA" id="ARBA00023125"/>
    </source>
</evidence>
<dbReference type="Gene3D" id="1.10.10.60">
    <property type="entry name" value="Homeodomain-like"/>
    <property type="match status" value="2"/>
</dbReference>
<dbReference type="InterPro" id="IPR020449">
    <property type="entry name" value="Tscrpt_reg_AraC-type_HTH"/>
</dbReference>
<organism evidence="5 6">
    <name type="scientific">Granulicella mallensis (strain ATCC BAA-1857 / DSM 23137 / MP5ACTX8)</name>
    <dbReference type="NCBI Taxonomy" id="682795"/>
    <lineage>
        <taxon>Bacteria</taxon>
        <taxon>Pseudomonadati</taxon>
        <taxon>Acidobacteriota</taxon>
        <taxon>Terriglobia</taxon>
        <taxon>Terriglobales</taxon>
        <taxon>Acidobacteriaceae</taxon>
        <taxon>Granulicella</taxon>
    </lineage>
</organism>
<dbReference type="SMART" id="SM00342">
    <property type="entry name" value="HTH_ARAC"/>
    <property type="match status" value="1"/>
</dbReference>
<dbReference type="GO" id="GO:0043565">
    <property type="term" value="F:sequence-specific DNA binding"/>
    <property type="evidence" value="ECO:0007669"/>
    <property type="project" value="InterPro"/>
</dbReference>
<dbReference type="GO" id="GO:0003700">
    <property type="term" value="F:DNA-binding transcription factor activity"/>
    <property type="evidence" value="ECO:0007669"/>
    <property type="project" value="InterPro"/>
</dbReference>
<accession>G8NWC1</accession>
<keyword evidence="3" id="KW-0804">Transcription</keyword>
<feature type="domain" description="HTH araC/xylS-type" evidence="4">
    <location>
        <begin position="215"/>
        <end position="313"/>
    </location>
</feature>
<dbReference type="InterPro" id="IPR032783">
    <property type="entry name" value="AraC_lig"/>
</dbReference>
<dbReference type="SUPFAM" id="SSF46689">
    <property type="entry name" value="Homeodomain-like"/>
    <property type="match status" value="2"/>
</dbReference>
<dbReference type="InterPro" id="IPR018060">
    <property type="entry name" value="HTH_AraC"/>
</dbReference>
<dbReference type="AlphaFoldDB" id="G8NWC1"/>
<dbReference type="KEGG" id="gma:AciX8_2316"/>
<name>G8NWC1_GRAMM</name>
<dbReference type="PANTHER" id="PTHR46796">
    <property type="entry name" value="HTH-TYPE TRANSCRIPTIONAL ACTIVATOR RHAS-RELATED"/>
    <property type="match status" value="1"/>
</dbReference>
<dbReference type="InterPro" id="IPR011051">
    <property type="entry name" value="RmlC_Cupin_sf"/>
</dbReference>
<dbReference type="STRING" id="682795.AciX8_2316"/>
<dbReference type="RefSeq" id="WP_014265511.1">
    <property type="nucleotide sequence ID" value="NC_016631.1"/>
</dbReference>
<dbReference type="HOGENOM" id="CLU_000445_81_0_0"/>
<dbReference type="Proteomes" id="UP000007113">
    <property type="component" value="Chromosome"/>
</dbReference>
<evidence type="ECO:0000313" key="6">
    <source>
        <dbReference type="Proteomes" id="UP000007113"/>
    </source>
</evidence>
<dbReference type="SUPFAM" id="SSF51182">
    <property type="entry name" value="RmlC-like cupins"/>
    <property type="match status" value="1"/>
</dbReference>
<keyword evidence="6" id="KW-1185">Reference proteome</keyword>
<sequence length="328" mass="35904">MESQFISRSSKLAADPLSDVLSLLNPRGYMSGGIDAGGDWSFQFEQDRSFRCFAIVSGQCCLSVEGVDDTVRLQEGDFVVLPHGRAFRLASDLAVTPLDIMSVITAPLNGNVLCWQGGGACLALSALFTFNHDDADILLGVLPTLVHIRKDADRATMRWYLERMMKVIREPQPGGVLLGEYLAQMMLVEVLGLYLVDAVTGGVGWLSALADRQIGAAITAMHENPGNRWTLQTLAEHVGMSRSAFAVRFKEKVGTSAMEYLTRWRMRRASHKLVNSSDPVSSIASSLGYESESAFCFAFKREMGYSPRQYGHARMSASASLINNSQSS</sequence>
<protein>
    <submittedName>
        <fullName evidence="5">Transcriptional regulator, AraC family</fullName>
    </submittedName>
</protein>
<dbReference type="PANTHER" id="PTHR46796:SF7">
    <property type="entry name" value="ARAC FAMILY TRANSCRIPTIONAL REGULATOR"/>
    <property type="match status" value="1"/>
</dbReference>
<dbReference type="Pfam" id="PF12833">
    <property type="entry name" value="HTH_18"/>
    <property type="match status" value="1"/>
</dbReference>
<evidence type="ECO:0000256" key="3">
    <source>
        <dbReference type="ARBA" id="ARBA00023163"/>
    </source>
</evidence>
<dbReference type="OrthoDB" id="9813413at2"/>
<dbReference type="PROSITE" id="PS01124">
    <property type="entry name" value="HTH_ARAC_FAMILY_2"/>
    <property type="match status" value="1"/>
</dbReference>
<keyword evidence="1" id="KW-0805">Transcription regulation</keyword>
<gene>
    <name evidence="5" type="ordered locus">AciX8_2316</name>
</gene>
<dbReference type="PRINTS" id="PR00032">
    <property type="entry name" value="HTHARAC"/>
</dbReference>